<keyword evidence="3" id="KW-0732">Signal</keyword>
<protein>
    <submittedName>
        <fullName evidence="4">SCO family protein</fullName>
    </submittedName>
</protein>
<dbReference type="EMBL" id="JAXCLW010000004">
    <property type="protein sequence ID" value="MDY0884422.1"/>
    <property type="molecule type" value="Genomic_DNA"/>
</dbReference>
<feature type="chain" id="PRO_5046472502" evidence="3">
    <location>
        <begin position="21"/>
        <end position="261"/>
    </location>
</feature>
<keyword evidence="5" id="KW-1185">Reference proteome</keyword>
<dbReference type="RefSeq" id="WP_320509486.1">
    <property type="nucleotide sequence ID" value="NZ_JAXCLW010000004.1"/>
</dbReference>
<dbReference type="Proteomes" id="UP001279642">
    <property type="component" value="Unassembled WGS sequence"/>
</dbReference>
<organism evidence="4 5">
    <name type="scientific">Dongia soli</name>
    <dbReference type="NCBI Taxonomy" id="600628"/>
    <lineage>
        <taxon>Bacteria</taxon>
        <taxon>Pseudomonadati</taxon>
        <taxon>Pseudomonadota</taxon>
        <taxon>Alphaproteobacteria</taxon>
        <taxon>Rhodospirillales</taxon>
        <taxon>Dongiaceae</taxon>
        <taxon>Dongia</taxon>
    </lineage>
</organism>
<dbReference type="SUPFAM" id="SSF52833">
    <property type="entry name" value="Thioredoxin-like"/>
    <property type="match status" value="1"/>
</dbReference>
<evidence type="ECO:0000313" key="5">
    <source>
        <dbReference type="Proteomes" id="UP001279642"/>
    </source>
</evidence>
<accession>A0ABU5EER0</accession>
<dbReference type="CDD" id="cd02968">
    <property type="entry name" value="SCO"/>
    <property type="match status" value="1"/>
</dbReference>
<dbReference type="InterPro" id="IPR036249">
    <property type="entry name" value="Thioredoxin-like_sf"/>
</dbReference>
<keyword evidence="2" id="KW-0472">Membrane</keyword>
<sequence length="261" mass="28249">MRRVLLLLVMLMLFGRAAMAFDPLKSTGIVQKQDSTVPMDQGFFDENSVPVTLRELAGGRPILLAPVLHNCPNICDVTLAGLMQAVQDQHFHAGRDFVIVAFGIDSREGPKDAAASMKKLKARFPWLDGEKIHGLTGSSAAISKVMSALGYRYAWDQEIGQYAHIAATAVLTPTGKLTHWLYGLAPEASDLSLALTEAGEGQVGDWGDQILLLCYHYDPKTGRYSSIIWTSLRIGGAATIVVVVSLIGSALLRERARRGGT</sequence>
<keyword evidence="2" id="KW-0812">Transmembrane</keyword>
<reference evidence="4 5" key="1">
    <citation type="journal article" date="2016" name="Antonie Van Leeuwenhoek">
        <title>Dongia soli sp. nov., isolated from soil from Dokdo, Korea.</title>
        <authorList>
            <person name="Kim D.U."/>
            <person name="Lee H."/>
            <person name="Kim H."/>
            <person name="Kim S.G."/>
            <person name="Ka J.O."/>
        </authorList>
    </citation>
    <scope>NUCLEOTIDE SEQUENCE [LARGE SCALE GENOMIC DNA]</scope>
    <source>
        <strain evidence="4 5">D78</strain>
    </source>
</reference>
<evidence type="ECO:0000313" key="4">
    <source>
        <dbReference type="EMBL" id="MDY0884422.1"/>
    </source>
</evidence>
<feature type="transmembrane region" description="Helical" evidence="2">
    <location>
        <begin position="227"/>
        <end position="252"/>
    </location>
</feature>
<evidence type="ECO:0000256" key="2">
    <source>
        <dbReference type="SAM" id="Phobius"/>
    </source>
</evidence>
<keyword evidence="2" id="KW-1133">Transmembrane helix</keyword>
<dbReference type="Pfam" id="PF02630">
    <property type="entry name" value="SCO1-SenC"/>
    <property type="match status" value="1"/>
</dbReference>
<comment type="caution">
    <text evidence="4">The sequence shown here is derived from an EMBL/GenBank/DDBJ whole genome shotgun (WGS) entry which is preliminary data.</text>
</comment>
<proteinExistence type="inferred from homology"/>
<dbReference type="InterPro" id="IPR003782">
    <property type="entry name" value="SCO1/SenC"/>
</dbReference>
<evidence type="ECO:0000256" key="3">
    <source>
        <dbReference type="SAM" id="SignalP"/>
    </source>
</evidence>
<dbReference type="Gene3D" id="3.40.30.10">
    <property type="entry name" value="Glutaredoxin"/>
    <property type="match status" value="1"/>
</dbReference>
<gene>
    <name evidence="4" type="ORF">SMD27_16380</name>
</gene>
<comment type="similarity">
    <text evidence="1">Belongs to the SCO1/2 family.</text>
</comment>
<evidence type="ECO:0000256" key="1">
    <source>
        <dbReference type="ARBA" id="ARBA00010996"/>
    </source>
</evidence>
<name>A0ABU5EER0_9PROT</name>
<feature type="signal peptide" evidence="3">
    <location>
        <begin position="1"/>
        <end position="20"/>
    </location>
</feature>